<keyword evidence="4" id="KW-1185">Reference proteome</keyword>
<evidence type="ECO:0000256" key="1">
    <source>
        <dbReference type="SAM" id="MobiDB-lite"/>
    </source>
</evidence>
<evidence type="ECO:0000313" key="2">
    <source>
        <dbReference type="EMBL" id="CRL32921.1"/>
    </source>
</evidence>
<dbReference type="Proteomes" id="UP000049979">
    <property type="component" value="Unassembled WGS sequence"/>
</dbReference>
<dbReference type="Proteomes" id="UP000095495">
    <property type="component" value="Unassembled WGS sequence"/>
</dbReference>
<evidence type="ECO:0000313" key="4">
    <source>
        <dbReference type="Proteomes" id="UP000049979"/>
    </source>
</evidence>
<dbReference type="OrthoDB" id="49105at2"/>
<organism evidence="2 4">
    <name type="scientific">Roseburia faecis</name>
    <dbReference type="NCBI Taxonomy" id="301302"/>
    <lineage>
        <taxon>Bacteria</taxon>
        <taxon>Bacillati</taxon>
        <taxon>Bacillota</taxon>
        <taxon>Clostridia</taxon>
        <taxon>Lachnospirales</taxon>
        <taxon>Lachnospiraceae</taxon>
        <taxon>Roseburia</taxon>
    </lineage>
</organism>
<gene>
    <name evidence="3" type="ORF">ERS852420_02523</name>
    <name evidence="2" type="ORF">M72_00751</name>
</gene>
<reference evidence="4" key="2">
    <citation type="submission" date="2015-05" db="EMBL/GenBank/DDBJ databases">
        <authorList>
            <consortium name="Pathogen Informatics"/>
        </authorList>
    </citation>
    <scope>NUCLEOTIDE SEQUENCE [LARGE SCALE GENOMIC DNA]</scope>
    <source>
        <strain evidence="3 5">2789STDY5608863</strain>
        <strain evidence="4">M72</strain>
    </source>
</reference>
<feature type="compositionally biased region" description="Basic and acidic residues" evidence="1">
    <location>
        <begin position="28"/>
        <end position="60"/>
    </location>
</feature>
<evidence type="ECO:0000313" key="3">
    <source>
        <dbReference type="EMBL" id="CUN07274.1"/>
    </source>
</evidence>
<evidence type="ECO:0000313" key="5">
    <source>
        <dbReference type="Proteomes" id="UP000095495"/>
    </source>
</evidence>
<dbReference type="RefSeq" id="WP_022045678.1">
    <property type="nucleotide sequence ID" value="NZ_CP173697.1"/>
</dbReference>
<sequence>MGVNTTGLLNTQTEVYASYKNDAVTKNETAAKKDSTAKTEEKNESGVVYDKSDSSKDNKKATYSINKMSAEDRAALVQQMKADTQSRQQQLISIVQKMMTGQAATSSVANGTNSDDIWKFLAKGDFTVDAATKAQAQKDISEDGYYGVKQTSERLFDFASALAGDDVEKMKKMQTAMQKGFKQATGAWGKDLPDICQKTLDAANQKFEDYYKSKESTTKTEG</sequence>
<accession>A0A0M6WCL5</accession>
<proteinExistence type="predicted"/>
<name>A0A0M6WCL5_9FIRM</name>
<dbReference type="STRING" id="301302.ERS852420_02523"/>
<feature type="region of interest" description="Disordered" evidence="1">
    <location>
        <begin position="28"/>
        <end position="65"/>
    </location>
</feature>
<reference evidence="2" key="1">
    <citation type="submission" date="2015-05" db="EMBL/GenBank/DDBJ databases">
        <authorList>
            <person name="Wang D.B."/>
            <person name="Wang M."/>
        </authorList>
    </citation>
    <scope>NUCLEOTIDE SEQUENCE [LARGE SCALE GENOMIC DNA]</scope>
    <source>
        <strain evidence="2">M72</strain>
    </source>
</reference>
<dbReference type="EMBL" id="CVRR01000005">
    <property type="protein sequence ID" value="CRL32921.1"/>
    <property type="molecule type" value="Genomic_DNA"/>
</dbReference>
<dbReference type="AlphaFoldDB" id="A0A0M6WCL5"/>
<dbReference type="EMBL" id="CYXV01000011">
    <property type="protein sequence ID" value="CUN07274.1"/>
    <property type="molecule type" value="Genomic_DNA"/>
</dbReference>
<protein>
    <submittedName>
        <fullName evidence="2">Uncharacterized protein</fullName>
    </submittedName>
</protein>